<dbReference type="NCBIfam" id="TIGR03499">
    <property type="entry name" value="FlhF"/>
    <property type="match status" value="1"/>
</dbReference>
<dbReference type="SMART" id="SM00962">
    <property type="entry name" value="SRP54"/>
    <property type="match status" value="1"/>
</dbReference>
<evidence type="ECO:0000256" key="5">
    <source>
        <dbReference type="ARBA" id="ARBA00022475"/>
    </source>
</evidence>
<dbReference type="InterPro" id="IPR000897">
    <property type="entry name" value="SRP54_GTPase_dom"/>
</dbReference>
<evidence type="ECO:0000256" key="2">
    <source>
        <dbReference type="ARBA" id="ARBA00008531"/>
    </source>
</evidence>
<keyword evidence="16" id="KW-0966">Cell projection</keyword>
<keyword evidence="7" id="KW-1005">Bacterial flagellum biogenesis</keyword>
<keyword evidence="4" id="KW-0813">Transport</keyword>
<comment type="function">
    <text evidence="12">Necessary for flagellar biosynthesis. May be involved in translocation of the flagellum.</text>
</comment>
<gene>
    <name evidence="16" type="primary">flhF</name>
    <name evidence="16" type="ORF">ACFQ4A_01530</name>
</gene>
<name>A0ABW3ZPU5_9BACI</name>
<protein>
    <recommendedName>
        <fullName evidence="3 13">Flagellar biosynthesis protein FlhF</fullName>
    </recommendedName>
</protein>
<evidence type="ECO:0000313" key="17">
    <source>
        <dbReference type="Proteomes" id="UP001597178"/>
    </source>
</evidence>
<sequence length="367" mass="41125">MRVKKYVAPTMPEAMNHIRKELGPEAVILNSKEVFKGGFLGLFKKRNIEVVAALDPQPKKAKQEMHPAKTVTGQEYGKRDPVLHEVKQLRKMVEAQTGPNADYPADYQTVYHELLAQEVDEELAKSLIDEVIRIHDKQDDPPGYDTIRQDVKSEIKKRLKAINVDTPSSGSKVIQFVGPTGAGKTTTIAKVAASAVMNDNKRVALMTADTYRIAAIEQLRTYANILNVPLEVVYNPDDYKAAVREFAVYDVILVDTAGRNFLDEKYVQDLQHTMTFNGNTETYLVLSLTAKPHDMMAIYEQFQHLPIQKVIFTKMDETRTYGSMLNLTLMNKLGIAFLTNGQEVPDDIVEPSSQMISELIAGGRHGT</sequence>
<feature type="domain" description="AAA+ ATPase" evidence="14">
    <location>
        <begin position="170"/>
        <end position="308"/>
    </location>
</feature>
<dbReference type="SMART" id="SM00382">
    <property type="entry name" value="AAA"/>
    <property type="match status" value="1"/>
</dbReference>
<evidence type="ECO:0000256" key="8">
    <source>
        <dbReference type="ARBA" id="ARBA00022927"/>
    </source>
</evidence>
<comment type="subcellular location">
    <subcellularLocation>
        <location evidence="1">Cell membrane</location>
        <topology evidence="1">Peripheral membrane protein</topology>
        <orientation evidence="1">Cytoplasmic side</orientation>
    </subcellularLocation>
</comment>
<evidence type="ECO:0000256" key="3">
    <source>
        <dbReference type="ARBA" id="ARBA00014919"/>
    </source>
</evidence>
<feature type="domain" description="SRP54-type proteins GTP-binding" evidence="15">
    <location>
        <begin position="171"/>
        <end position="362"/>
    </location>
</feature>
<evidence type="ECO:0000256" key="1">
    <source>
        <dbReference type="ARBA" id="ARBA00004413"/>
    </source>
</evidence>
<evidence type="ECO:0000256" key="7">
    <source>
        <dbReference type="ARBA" id="ARBA00022795"/>
    </source>
</evidence>
<evidence type="ECO:0000256" key="13">
    <source>
        <dbReference type="NCBIfam" id="TIGR03499"/>
    </source>
</evidence>
<keyword evidence="16" id="KW-0282">Flagellum</keyword>
<evidence type="ECO:0000256" key="9">
    <source>
        <dbReference type="ARBA" id="ARBA00023134"/>
    </source>
</evidence>
<dbReference type="InterPro" id="IPR003593">
    <property type="entry name" value="AAA+_ATPase"/>
</dbReference>
<keyword evidence="5" id="KW-1003">Cell membrane</keyword>
<dbReference type="PANTHER" id="PTHR43134">
    <property type="entry name" value="SIGNAL RECOGNITION PARTICLE RECEPTOR SUBUNIT ALPHA"/>
    <property type="match status" value="1"/>
</dbReference>
<dbReference type="SUPFAM" id="SSF52540">
    <property type="entry name" value="P-loop containing nucleoside triphosphate hydrolases"/>
    <property type="match status" value="1"/>
</dbReference>
<keyword evidence="10" id="KW-0472">Membrane</keyword>
<dbReference type="Proteomes" id="UP001597178">
    <property type="component" value="Unassembled WGS sequence"/>
</dbReference>
<keyword evidence="8" id="KW-0653">Protein transport</keyword>
<reference evidence="17" key="1">
    <citation type="journal article" date="2019" name="Int. J. Syst. Evol. Microbiol.">
        <title>The Global Catalogue of Microorganisms (GCM) 10K type strain sequencing project: providing services to taxonomists for standard genome sequencing and annotation.</title>
        <authorList>
            <consortium name="The Broad Institute Genomics Platform"/>
            <consortium name="The Broad Institute Genome Sequencing Center for Infectious Disease"/>
            <person name="Wu L."/>
            <person name="Ma J."/>
        </authorList>
    </citation>
    <scope>NUCLEOTIDE SEQUENCE [LARGE SCALE GENOMIC DNA]</scope>
    <source>
        <strain evidence="17">CCUG 54822</strain>
    </source>
</reference>
<dbReference type="InterPro" id="IPR027417">
    <property type="entry name" value="P-loop_NTPase"/>
</dbReference>
<accession>A0ABW3ZPU5</accession>
<dbReference type="InterPro" id="IPR020006">
    <property type="entry name" value="FlhF"/>
</dbReference>
<dbReference type="RefSeq" id="WP_382397068.1">
    <property type="nucleotide sequence ID" value="NZ_JBHTNH010000002.1"/>
</dbReference>
<dbReference type="InterPro" id="IPR047040">
    <property type="entry name" value="FlhF__GTPase_dom"/>
</dbReference>
<keyword evidence="17" id="KW-1185">Reference proteome</keyword>
<evidence type="ECO:0000256" key="4">
    <source>
        <dbReference type="ARBA" id="ARBA00022448"/>
    </source>
</evidence>
<evidence type="ECO:0000259" key="15">
    <source>
        <dbReference type="SMART" id="SM00962"/>
    </source>
</evidence>
<keyword evidence="6" id="KW-0547">Nucleotide-binding</keyword>
<organism evidence="16 17">
    <name type="scientific">Lentibacillus salinarum</name>
    <dbReference type="NCBI Taxonomy" id="446820"/>
    <lineage>
        <taxon>Bacteria</taxon>
        <taxon>Bacillati</taxon>
        <taxon>Bacillota</taxon>
        <taxon>Bacilli</taxon>
        <taxon>Bacillales</taxon>
        <taxon>Bacillaceae</taxon>
        <taxon>Lentibacillus</taxon>
    </lineage>
</organism>
<evidence type="ECO:0000259" key="14">
    <source>
        <dbReference type="SMART" id="SM00382"/>
    </source>
</evidence>
<dbReference type="Gene3D" id="1.20.120.1380">
    <property type="entry name" value="Flagellar FlhF biosynthesis protein, N domain"/>
    <property type="match status" value="1"/>
</dbReference>
<dbReference type="EMBL" id="JBHTNH010000002">
    <property type="protein sequence ID" value="MFD1360356.1"/>
    <property type="molecule type" value="Genomic_DNA"/>
</dbReference>
<evidence type="ECO:0000313" key="16">
    <source>
        <dbReference type="EMBL" id="MFD1360356.1"/>
    </source>
</evidence>
<evidence type="ECO:0000256" key="12">
    <source>
        <dbReference type="ARBA" id="ARBA00025337"/>
    </source>
</evidence>
<evidence type="ECO:0000256" key="10">
    <source>
        <dbReference type="ARBA" id="ARBA00023136"/>
    </source>
</evidence>
<comment type="caution">
    <text evidence="16">The sequence shown here is derived from an EMBL/GenBank/DDBJ whole genome shotgun (WGS) entry which is preliminary data.</text>
</comment>
<dbReference type="Pfam" id="PF00448">
    <property type="entry name" value="SRP54"/>
    <property type="match status" value="1"/>
</dbReference>
<comment type="similarity">
    <text evidence="2">Belongs to the GTP-binding SRP family.</text>
</comment>
<keyword evidence="9" id="KW-0342">GTP-binding</keyword>
<dbReference type="PANTHER" id="PTHR43134:SF3">
    <property type="entry name" value="FLAGELLAR BIOSYNTHESIS PROTEIN FLHF"/>
    <property type="match status" value="1"/>
</dbReference>
<keyword evidence="11" id="KW-1006">Bacterial flagellum protein export</keyword>
<evidence type="ECO:0000256" key="11">
    <source>
        <dbReference type="ARBA" id="ARBA00023225"/>
    </source>
</evidence>
<dbReference type="CDD" id="cd17873">
    <property type="entry name" value="FlhF"/>
    <property type="match status" value="1"/>
</dbReference>
<keyword evidence="16" id="KW-0969">Cilium</keyword>
<proteinExistence type="inferred from homology"/>
<evidence type="ECO:0000256" key="6">
    <source>
        <dbReference type="ARBA" id="ARBA00022741"/>
    </source>
</evidence>
<dbReference type="Gene3D" id="3.40.50.300">
    <property type="entry name" value="P-loop containing nucleotide triphosphate hydrolases"/>
    <property type="match status" value="1"/>
</dbReference>